<organism evidence="1 2">
    <name type="scientific">Chryseobacterium kimseyorum</name>
    <dbReference type="NCBI Taxonomy" id="2984028"/>
    <lineage>
        <taxon>Bacteria</taxon>
        <taxon>Pseudomonadati</taxon>
        <taxon>Bacteroidota</taxon>
        <taxon>Flavobacteriia</taxon>
        <taxon>Flavobacteriales</taxon>
        <taxon>Weeksellaceae</taxon>
        <taxon>Chryseobacterium group</taxon>
        <taxon>Chryseobacterium</taxon>
    </lineage>
</organism>
<name>A0ABT3I470_9FLAO</name>
<dbReference type="RefSeq" id="WP_264751898.1">
    <property type="nucleotide sequence ID" value="NZ_JAPDHW010000028.1"/>
</dbReference>
<evidence type="ECO:0000313" key="1">
    <source>
        <dbReference type="EMBL" id="MCW3170769.1"/>
    </source>
</evidence>
<evidence type="ECO:0008006" key="3">
    <source>
        <dbReference type="Google" id="ProtNLM"/>
    </source>
</evidence>
<reference evidence="1" key="1">
    <citation type="submission" date="2022-10" db="EMBL/GenBank/DDBJ databases">
        <title>Chryseobacterium babae sp. nov. isolated from the gut of the beetle Oryctes rhinoceros, and Chryseobacterium kimseyorum sp. nov., isolated from a stick insect rearing cage.</title>
        <authorList>
            <person name="Shelomi M."/>
            <person name="Han C.-J."/>
            <person name="Chen W.-M."/>
            <person name="Chen H.-K."/>
            <person name="Liaw S.-J."/>
            <person name="Muhle E."/>
            <person name="Clermont D."/>
        </authorList>
    </citation>
    <scope>NUCLEOTIDE SEQUENCE</scope>
    <source>
        <strain evidence="1">09-1422</strain>
    </source>
</reference>
<sequence>MEDTTNSDEQKQLIKLTMLNQYDDLRNDVELQKLIIWQLSENRLLLKRIAESKEVSRDDLFAKTNVKSQNGRAIFAILEAGIIQLSLNESTNASNLCGIDTKSEKGRDMIKNALIDFVDLAFTQQQDLPKQVHNQ</sequence>
<dbReference type="Proteomes" id="UP001163731">
    <property type="component" value="Unassembled WGS sequence"/>
</dbReference>
<accession>A0ABT3I470</accession>
<comment type="caution">
    <text evidence="1">The sequence shown here is derived from an EMBL/GenBank/DDBJ whole genome shotgun (WGS) entry which is preliminary data.</text>
</comment>
<dbReference type="EMBL" id="JAPDHW010000028">
    <property type="protein sequence ID" value="MCW3170769.1"/>
    <property type="molecule type" value="Genomic_DNA"/>
</dbReference>
<evidence type="ECO:0000313" key="2">
    <source>
        <dbReference type="Proteomes" id="UP001163731"/>
    </source>
</evidence>
<keyword evidence="2" id="KW-1185">Reference proteome</keyword>
<gene>
    <name evidence="1" type="ORF">OMO38_19740</name>
</gene>
<protein>
    <recommendedName>
        <fullName evidence="3">HTH marR-type domain-containing protein</fullName>
    </recommendedName>
</protein>
<proteinExistence type="predicted"/>